<evidence type="ECO:0000259" key="3">
    <source>
        <dbReference type="Pfam" id="PF18912"/>
    </source>
</evidence>
<dbReference type="SUPFAM" id="SSF53271">
    <property type="entry name" value="PRTase-like"/>
    <property type="match status" value="1"/>
</dbReference>
<feature type="domain" description="Double zinc ribbon" evidence="3">
    <location>
        <begin position="10"/>
        <end position="71"/>
    </location>
</feature>
<dbReference type="PANTHER" id="PTHR47505:SF1">
    <property type="entry name" value="DNA UTILIZATION PROTEIN YHGH"/>
    <property type="match status" value="1"/>
</dbReference>
<evidence type="ECO:0000259" key="2">
    <source>
        <dbReference type="Pfam" id="PF00156"/>
    </source>
</evidence>
<accession>A0A7H9BGZ2</accession>
<keyword evidence="5" id="KW-1185">Reference proteome</keyword>
<evidence type="ECO:0000313" key="5">
    <source>
        <dbReference type="Proteomes" id="UP000509597"/>
    </source>
</evidence>
<feature type="domain" description="Phosphoribosyltransferase" evidence="2">
    <location>
        <begin position="193"/>
        <end position="239"/>
    </location>
</feature>
<dbReference type="Pfam" id="PF00156">
    <property type="entry name" value="Pribosyltran"/>
    <property type="match status" value="1"/>
</dbReference>
<name>A0A7H9BGZ2_9NEIS</name>
<dbReference type="InterPro" id="IPR029057">
    <property type="entry name" value="PRTase-like"/>
</dbReference>
<dbReference type="AlphaFoldDB" id="A0A7H9BGZ2"/>
<comment type="similarity">
    <text evidence="1">Belongs to the ComF/GntX family.</text>
</comment>
<protein>
    <submittedName>
        <fullName evidence="4">ComF family protein</fullName>
    </submittedName>
</protein>
<sequence length="241" mass="26597">MLSNLFNDFLNNLLPVQCTLCSTILPSTRFRAPSQLFCADCQAHLPRWLAADSCPQCARPGTYGLHCGECMRRAPAFDQTIALYLFVEPIKALIHAAKFGAQWQILGNLAQFESLLAQLKQADWIIPMPLHANRLKERGFNQAGEIAQPLSRASAIPIRHDVLARIRDTEHQARLSAKARWKNLRRAFACQCDCTGKTILLVDDVMTSGASLHAAAKVLKAAGAARIINVVLARTPSQPYP</sequence>
<reference evidence="4 5" key="1">
    <citation type="submission" date="2020-07" db="EMBL/GenBank/DDBJ databases">
        <title>Complete genome sequence of Chitinibacter sp. 2T18.</title>
        <authorList>
            <person name="Bae J.-W."/>
            <person name="Choi J.-W."/>
        </authorList>
    </citation>
    <scope>NUCLEOTIDE SEQUENCE [LARGE SCALE GENOMIC DNA]</scope>
    <source>
        <strain evidence="4 5">2T18</strain>
    </source>
</reference>
<evidence type="ECO:0000313" key="4">
    <source>
        <dbReference type="EMBL" id="QLG87865.1"/>
    </source>
</evidence>
<proteinExistence type="inferred from homology"/>
<dbReference type="Proteomes" id="UP000509597">
    <property type="component" value="Chromosome"/>
</dbReference>
<dbReference type="InterPro" id="IPR044005">
    <property type="entry name" value="DZR_2"/>
</dbReference>
<dbReference type="KEGG" id="chiz:HQ393_06095"/>
<evidence type="ECO:0000256" key="1">
    <source>
        <dbReference type="ARBA" id="ARBA00008007"/>
    </source>
</evidence>
<dbReference type="InterPro" id="IPR000836">
    <property type="entry name" value="PRTase_dom"/>
</dbReference>
<dbReference type="CDD" id="cd06223">
    <property type="entry name" value="PRTases_typeI"/>
    <property type="match status" value="1"/>
</dbReference>
<dbReference type="Gene3D" id="3.40.50.2020">
    <property type="match status" value="1"/>
</dbReference>
<dbReference type="PANTHER" id="PTHR47505">
    <property type="entry name" value="DNA UTILIZATION PROTEIN YHGH"/>
    <property type="match status" value="1"/>
</dbReference>
<dbReference type="EMBL" id="CP058627">
    <property type="protein sequence ID" value="QLG87865.1"/>
    <property type="molecule type" value="Genomic_DNA"/>
</dbReference>
<dbReference type="InterPro" id="IPR051910">
    <property type="entry name" value="ComF/GntX_DNA_util-trans"/>
</dbReference>
<dbReference type="Pfam" id="PF18912">
    <property type="entry name" value="DZR_2"/>
    <property type="match status" value="1"/>
</dbReference>
<gene>
    <name evidence="4" type="ORF">HQ393_06095</name>
</gene>
<organism evidence="4 5">
    <name type="scientific">Chitinibacter bivalviorum</name>
    <dbReference type="NCBI Taxonomy" id="2739434"/>
    <lineage>
        <taxon>Bacteria</taxon>
        <taxon>Pseudomonadati</taxon>
        <taxon>Pseudomonadota</taxon>
        <taxon>Betaproteobacteria</taxon>
        <taxon>Neisseriales</taxon>
        <taxon>Chitinibacteraceae</taxon>
        <taxon>Chitinibacter</taxon>
    </lineage>
</organism>